<dbReference type="AlphaFoldDB" id="A0A6M2DYQ4"/>
<dbReference type="GO" id="GO:0006508">
    <property type="term" value="P:proteolysis"/>
    <property type="evidence" value="ECO:0007669"/>
    <property type="project" value="UniProtKB-KW"/>
</dbReference>
<accession>A0A6M2DYQ4</accession>
<dbReference type="GO" id="GO:0016579">
    <property type="term" value="P:protein deubiquitination"/>
    <property type="evidence" value="ECO:0007669"/>
    <property type="project" value="TreeGrafter"/>
</dbReference>
<sequence length="275" mass="31610">MAQIIEDNNSLNKFKTKKEYQAQITSLKKQAKNNKKNKKDILLEIAKLEEEFTELCSEEKCCPKDVEDNIGEPQVQNQKVSRAQKRRDKKVMNEKERLKRIEDQEELNKQGARHKELTALKSILKCRDLKVFEIPSDGDCLYKAIEHQLTLNDKPSVATSELRRLTSCYIRENKMEFLPFMSNADGEPLDETEFEEYCSNIENTNAWGGQIELKALSSILKTTIEVLQADSPPTIQGEEFSTKPLILTYHRHVLGLGEHYNSTQPSLDSDSELSE</sequence>
<keyword evidence="1" id="KW-0378">Hydrolase</keyword>
<dbReference type="SUPFAM" id="SSF54001">
    <property type="entry name" value="Cysteine proteinases"/>
    <property type="match status" value="1"/>
</dbReference>
<dbReference type="PANTHER" id="PTHR12419:SF10">
    <property type="entry name" value="DEUBIQUITINASE OTUD6B"/>
    <property type="match status" value="1"/>
</dbReference>
<evidence type="ECO:0000256" key="2">
    <source>
        <dbReference type="SAM" id="Coils"/>
    </source>
</evidence>
<feature type="domain" description="OTU" evidence="3">
    <location>
        <begin position="129"/>
        <end position="266"/>
    </location>
</feature>
<keyword evidence="2" id="KW-0175">Coiled coil</keyword>
<organism evidence="4">
    <name type="scientific">Xenopsylla cheopis</name>
    <name type="common">Oriental rat flea</name>
    <name type="synonym">Pulex cheopis</name>
    <dbReference type="NCBI Taxonomy" id="163159"/>
    <lineage>
        <taxon>Eukaryota</taxon>
        <taxon>Metazoa</taxon>
        <taxon>Ecdysozoa</taxon>
        <taxon>Arthropoda</taxon>
        <taxon>Hexapoda</taxon>
        <taxon>Insecta</taxon>
        <taxon>Pterygota</taxon>
        <taxon>Neoptera</taxon>
        <taxon>Endopterygota</taxon>
        <taxon>Siphonaptera</taxon>
        <taxon>Pulicidae</taxon>
        <taxon>Xenopsyllinae</taxon>
        <taxon>Xenopsylla</taxon>
    </lineage>
</organism>
<dbReference type="InterPro" id="IPR003323">
    <property type="entry name" value="OTU_dom"/>
</dbReference>
<feature type="coiled-coil region" evidence="2">
    <location>
        <begin position="17"/>
        <end position="58"/>
    </location>
</feature>
<dbReference type="InterPro" id="IPR049772">
    <property type="entry name" value="OTU_OTUD6"/>
</dbReference>
<name>A0A6M2DYQ4_XENCH</name>
<reference evidence="4" key="1">
    <citation type="submission" date="2020-03" db="EMBL/GenBank/DDBJ databases">
        <title>Transcriptomic Profiling of the Digestive Tract of the Rat Flea, Xenopsylla cheopis, Following Blood Feeding and Infection with Yersinia pestis.</title>
        <authorList>
            <person name="Bland D.M."/>
            <person name="Martens C.A."/>
            <person name="Virtaneva K."/>
            <person name="Kanakabandi K."/>
            <person name="Long D."/>
            <person name="Rosenke R."/>
            <person name="Saturday G.A."/>
            <person name="Hoyt F.H."/>
            <person name="Bruno D.P."/>
            <person name="Ribeiro J.M.C."/>
            <person name="Hinnebusch J."/>
        </authorList>
    </citation>
    <scope>NUCLEOTIDE SEQUENCE</scope>
</reference>
<dbReference type="GO" id="GO:0004843">
    <property type="term" value="F:cysteine-type deubiquitinase activity"/>
    <property type="evidence" value="ECO:0007669"/>
    <property type="project" value="TreeGrafter"/>
</dbReference>
<dbReference type="PANTHER" id="PTHR12419">
    <property type="entry name" value="OTU DOMAIN CONTAINING PROTEIN"/>
    <property type="match status" value="1"/>
</dbReference>
<proteinExistence type="predicted"/>
<dbReference type="Pfam" id="PF02338">
    <property type="entry name" value="OTU"/>
    <property type="match status" value="1"/>
</dbReference>
<dbReference type="CDD" id="cd22761">
    <property type="entry name" value="OTU_OTUD6"/>
    <property type="match status" value="1"/>
</dbReference>
<dbReference type="PROSITE" id="PS50802">
    <property type="entry name" value="OTU"/>
    <property type="match status" value="1"/>
</dbReference>
<dbReference type="Gene3D" id="3.90.70.80">
    <property type="match status" value="1"/>
</dbReference>
<evidence type="ECO:0000259" key="3">
    <source>
        <dbReference type="PROSITE" id="PS50802"/>
    </source>
</evidence>
<dbReference type="InterPro" id="IPR050704">
    <property type="entry name" value="Peptidase_C85-like"/>
</dbReference>
<dbReference type="EMBL" id="GIIL01005971">
    <property type="protein sequence ID" value="NOV49697.1"/>
    <property type="molecule type" value="Transcribed_RNA"/>
</dbReference>
<keyword evidence="4" id="KW-0645">Protease</keyword>
<protein>
    <submittedName>
        <fullName evidence="4">Putative otu ovarian tumor-like cysteine protease</fullName>
    </submittedName>
</protein>
<evidence type="ECO:0000256" key="1">
    <source>
        <dbReference type="ARBA" id="ARBA00022801"/>
    </source>
</evidence>
<dbReference type="InterPro" id="IPR038765">
    <property type="entry name" value="Papain-like_cys_pep_sf"/>
</dbReference>
<evidence type="ECO:0000313" key="4">
    <source>
        <dbReference type="EMBL" id="NOV49697.1"/>
    </source>
</evidence>